<reference evidence="2" key="1">
    <citation type="submission" date="2020-04" db="EMBL/GenBank/DDBJ databases">
        <authorList>
            <person name="Zhang T."/>
        </authorList>
    </citation>
    <scope>NUCLEOTIDE SEQUENCE</scope>
    <source>
        <strain evidence="2">HKST-UBA01</strain>
    </source>
</reference>
<dbReference type="InterPro" id="IPR025362">
    <property type="entry name" value="DUF4266"/>
</dbReference>
<evidence type="ECO:0000313" key="2">
    <source>
        <dbReference type="EMBL" id="MCA9727619.1"/>
    </source>
</evidence>
<sequence length="67" mass="7022">MLVTTIALAGTWTGCARVRPYEREYLTDPIMAMEAPADAETRELKWLEAREGSSGGTGGAGGGCACN</sequence>
<dbReference type="Proteomes" id="UP000697710">
    <property type="component" value="Unassembled WGS sequence"/>
</dbReference>
<dbReference type="AlphaFoldDB" id="A0A956RQI1"/>
<accession>A0A956RQI1</accession>
<protein>
    <submittedName>
        <fullName evidence="2">DUF4266 domain-containing protein</fullName>
    </submittedName>
</protein>
<evidence type="ECO:0000313" key="3">
    <source>
        <dbReference type="Proteomes" id="UP000697710"/>
    </source>
</evidence>
<feature type="domain" description="DUF4266" evidence="1">
    <location>
        <begin position="18"/>
        <end position="67"/>
    </location>
</feature>
<comment type="caution">
    <text evidence="2">The sequence shown here is derived from an EMBL/GenBank/DDBJ whole genome shotgun (WGS) entry which is preliminary data.</text>
</comment>
<proteinExistence type="predicted"/>
<name>A0A956RQI1_UNCEI</name>
<gene>
    <name evidence="2" type="ORF">KC729_08045</name>
</gene>
<evidence type="ECO:0000259" key="1">
    <source>
        <dbReference type="Pfam" id="PF14086"/>
    </source>
</evidence>
<dbReference type="Pfam" id="PF14086">
    <property type="entry name" value="DUF4266"/>
    <property type="match status" value="1"/>
</dbReference>
<reference evidence="2" key="2">
    <citation type="journal article" date="2021" name="Microbiome">
        <title>Successional dynamics and alternative stable states in a saline activated sludge microbial community over 9 years.</title>
        <authorList>
            <person name="Wang Y."/>
            <person name="Ye J."/>
            <person name="Ju F."/>
            <person name="Liu L."/>
            <person name="Boyd J.A."/>
            <person name="Deng Y."/>
            <person name="Parks D.H."/>
            <person name="Jiang X."/>
            <person name="Yin X."/>
            <person name="Woodcroft B.J."/>
            <person name="Tyson G.W."/>
            <person name="Hugenholtz P."/>
            <person name="Polz M.F."/>
            <person name="Zhang T."/>
        </authorList>
    </citation>
    <scope>NUCLEOTIDE SEQUENCE</scope>
    <source>
        <strain evidence="2">HKST-UBA01</strain>
    </source>
</reference>
<dbReference type="EMBL" id="JAGQHR010000200">
    <property type="protein sequence ID" value="MCA9727619.1"/>
    <property type="molecule type" value="Genomic_DNA"/>
</dbReference>
<organism evidence="2 3">
    <name type="scientific">Eiseniibacteriota bacterium</name>
    <dbReference type="NCBI Taxonomy" id="2212470"/>
    <lineage>
        <taxon>Bacteria</taxon>
        <taxon>Candidatus Eiseniibacteriota</taxon>
    </lineage>
</organism>